<keyword evidence="6" id="KW-0472">Membrane</keyword>
<evidence type="ECO:0000256" key="4">
    <source>
        <dbReference type="ARBA" id="ARBA00022989"/>
    </source>
</evidence>
<evidence type="ECO:0000259" key="8">
    <source>
        <dbReference type="Pfam" id="PF03799"/>
    </source>
</evidence>
<evidence type="ECO:0000256" key="3">
    <source>
        <dbReference type="ARBA" id="ARBA00022692"/>
    </source>
</evidence>
<gene>
    <name evidence="6 9" type="primary">ftsQ</name>
    <name evidence="9" type="ORF">MAA8898_02834</name>
</gene>
<dbReference type="InterPro" id="IPR026579">
    <property type="entry name" value="FtsQ"/>
</dbReference>
<dbReference type="GO" id="GO:0043093">
    <property type="term" value="P:FtsZ-dependent cytokinesis"/>
    <property type="evidence" value="ECO:0007669"/>
    <property type="project" value="UniProtKB-UniRule"/>
</dbReference>
<evidence type="ECO:0000313" key="10">
    <source>
        <dbReference type="Proteomes" id="UP000207598"/>
    </source>
</evidence>
<dbReference type="GO" id="GO:0032153">
    <property type="term" value="C:cell division site"/>
    <property type="evidence" value="ECO:0007669"/>
    <property type="project" value="UniProtKB-UniRule"/>
</dbReference>
<dbReference type="GO" id="GO:0090529">
    <property type="term" value="P:cell septum assembly"/>
    <property type="evidence" value="ECO:0007669"/>
    <property type="project" value="InterPro"/>
</dbReference>
<evidence type="ECO:0000256" key="6">
    <source>
        <dbReference type="HAMAP-Rule" id="MF_00911"/>
    </source>
</evidence>
<keyword evidence="10" id="KW-1185">Reference proteome</keyword>
<keyword evidence="5 6" id="KW-0131">Cell cycle</keyword>
<keyword evidence="3 6" id="KW-0812">Transmembrane</keyword>
<dbReference type="HAMAP" id="MF_00911">
    <property type="entry name" value="FtsQ_subfam"/>
    <property type="match status" value="1"/>
</dbReference>
<evidence type="ECO:0000313" key="9">
    <source>
        <dbReference type="EMBL" id="SMX43471.1"/>
    </source>
</evidence>
<keyword evidence="6" id="KW-0997">Cell inner membrane</keyword>
<dbReference type="RefSeq" id="WP_094021653.1">
    <property type="nucleotide sequence ID" value="NZ_FXYF01000007.1"/>
</dbReference>
<keyword evidence="1 6" id="KW-1003">Cell membrane</keyword>
<comment type="subcellular location">
    <subcellularLocation>
        <location evidence="6">Cell inner membrane</location>
        <topology evidence="6">Single-pass type II membrane protein</topology>
    </subcellularLocation>
    <text evidence="6">Localizes to the division septum.</text>
</comment>
<feature type="domain" description="Cell division protein FtsQ/DivIB C-terminal" evidence="8">
    <location>
        <begin position="162"/>
        <end position="320"/>
    </location>
</feature>
<keyword evidence="2 6" id="KW-0132">Cell division</keyword>
<evidence type="ECO:0000256" key="1">
    <source>
        <dbReference type="ARBA" id="ARBA00022475"/>
    </source>
</evidence>
<dbReference type="InterPro" id="IPR005548">
    <property type="entry name" value="Cell_div_FtsQ/DivIB_C"/>
</dbReference>
<evidence type="ECO:0000256" key="7">
    <source>
        <dbReference type="SAM" id="MobiDB-lite"/>
    </source>
</evidence>
<dbReference type="Proteomes" id="UP000207598">
    <property type="component" value="Unassembled WGS sequence"/>
</dbReference>
<feature type="transmembrane region" description="Helical" evidence="6">
    <location>
        <begin position="44"/>
        <end position="65"/>
    </location>
</feature>
<reference evidence="9 10" key="1">
    <citation type="submission" date="2017-05" db="EMBL/GenBank/DDBJ databases">
        <authorList>
            <person name="Song R."/>
            <person name="Chenine A.L."/>
            <person name="Ruprecht R.M."/>
        </authorList>
    </citation>
    <scope>NUCLEOTIDE SEQUENCE [LARGE SCALE GENOMIC DNA]</scope>
    <source>
        <strain evidence="9 10">CECT 8898</strain>
    </source>
</reference>
<name>A0A238KL04_9RHOB</name>
<feature type="region of interest" description="Disordered" evidence="7">
    <location>
        <begin position="1"/>
        <end position="21"/>
    </location>
</feature>
<dbReference type="Pfam" id="PF03799">
    <property type="entry name" value="FtsQ_DivIB_C"/>
    <property type="match status" value="1"/>
</dbReference>
<comment type="similarity">
    <text evidence="6">Belongs to the FtsQ/DivIB family. FtsQ subfamily.</text>
</comment>
<dbReference type="GO" id="GO:0005886">
    <property type="term" value="C:plasma membrane"/>
    <property type="evidence" value="ECO:0007669"/>
    <property type="project" value="UniProtKB-SubCell"/>
</dbReference>
<evidence type="ECO:0000256" key="2">
    <source>
        <dbReference type="ARBA" id="ARBA00022618"/>
    </source>
</evidence>
<dbReference type="AlphaFoldDB" id="A0A238KL04"/>
<dbReference type="EMBL" id="FXYF01000007">
    <property type="protein sequence ID" value="SMX43471.1"/>
    <property type="molecule type" value="Genomic_DNA"/>
</dbReference>
<proteinExistence type="inferred from homology"/>
<dbReference type="OrthoDB" id="9783091at2"/>
<organism evidence="9 10">
    <name type="scientific">Maliponia aquimaris</name>
    <dbReference type="NCBI Taxonomy" id="1673631"/>
    <lineage>
        <taxon>Bacteria</taxon>
        <taxon>Pseudomonadati</taxon>
        <taxon>Pseudomonadota</taxon>
        <taxon>Alphaproteobacteria</taxon>
        <taxon>Rhodobacterales</taxon>
        <taxon>Paracoccaceae</taxon>
        <taxon>Maliponia</taxon>
    </lineage>
</organism>
<accession>A0A238KL04</accession>
<protein>
    <recommendedName>
        <fullName evidence="6">Cell division protein FtsQ</fullName>
    </recommendedName>
</protein>
<keyword evidence="4 6" id="KW-1133">Transmembrane helix</keyword>
<comment type="function">
    <text evidence="6">Essential cell division protein.</text>
</comment>
<sequence length="348" mass="38635">MRTLEPAALHPEDDDDPQMARLDPGASRLKYRIERLMLTPLVRFALRVLLPFGVCFGAAGAWLAVPDNQAAVQNMIADVRLAVENRPEFQVKLMAIDGADAAVAEAIRTDLQIDFPQSSFDLDIEALQRKVIAMDAVKSARLRIRQGGVLQVDVEQRVPQVLWRSGETLNLLDAEGVYVGRAESRLAFADLPVIAGDILTPEAVAALAAVRQAERQGPEALDRLAREIPAAVALADTARRRMARVTEEALRLHASAGPIHDRLRGFERMGARRWDVVLDRDQRILLPETGAEQALEWAIAMALTPSYDLLARDITVVDLRLPRRPTVRMTDNATQEMWRIKAIEAGRE</sequence>
<evidence type="ECO:0000256" key="5">
    <source>
        <dbReference type="ARBA" id="ARBA00023306"/>
    </source>
</evidence>